<gene>
    <name evidence="1" type="ORF">Sradi_2073700</name>
</gene>
<protein>
    <submittedName>
        <fullName evidence="1">Retrovirus-related Pol polyprotein from transposon RE2</fullName>
    </submittedName>
</protein>
<dbReference type="AlphaFoldDB" id="A0AAW2TIS8"/>
<sequence length="135" mass="15288">MIGGRRLHLHKSHWKRTISNCYKTRYYIRHKSTIKVYAKSEPSTVWSSKKILRYLRGTKEFGIWYRSTNDARLVGFANSDCAGLTDDMKSTSDYHFSLGSGISSWASMKQATVAQSLVETESIAVAATSNQATWL</sequence>
<reference evidence="1" key="1">
    <citation type="submission" date="2020-06" db="EMBL/GenBank/DDBJ databases">
        <authorList>
            <person name="Li T."/>
            <person name="Hu X."/>
            <person name="Zhang T."/>
            <person name="Song X."/>
            <person name="Zhang H."/>
            <person name="Dai N."/>
            <person name="Sheng W."/>
            <person name="Hou X."/>
            <person name="Wei L."/>
        </authorList>
    </citation>
    <scope>NUCLEOTIDE SEQUENCE</scope>
    <source>
        <strain evidence="1">G02</strain>
        <tissue evidence="1">Leaf</tissue>
    </source>
</reference>
<reference evidence="1" key="2">
    <citation type="journal article" date="2024" name="Plant">
        <title>Genomic evolution and insights into agronomic trait innovations of Sesamum species.</title>
        <authorList>
            <person name="Miao H."/>
            <person name="Wang L."/>
            <person name="Qu L."/>
            <person name="Liu H."/>
            <person name="Sun Y."/>
            <person name="Le M."/>
            <person name="Wang Q."/>
            <person name="Wei S."/>
            <person name="Zheng Y."/>
            <person name="Lin W."/>
            <person name="Duan Y."/>
            <person name="Cao H."/>
            <person name="Xiong S."/>
            <person name="Wang X."/>
            <person name="Wei L."/>
            <person name="Li C."/>
            <person name="Ma Q."/>
            <person name="Ju M."/>
            <person name="Zhao R."/>
            <person name="Li G."/>
            <person name="Mu C."/>
            <person name="Tian Q."/>
            <person name="Mei H."/>
            <person name="Zhang T."/>
            <person name="Gao T."/>
            <person name="Zhang H."/>
        </authorList>
    </citation>
    <scope>NUCLEOTIDE SEQUENCE</scope>
    <source>
        <strain evidence="1">G02</strain>
    </source>
</reference>
<evidence type="ECO:0000313" key="1">
    <source>
        <dbReference type="EMBL" id="KAL0404329.1"/>
    </source>
</evidence>
<dbReference type="EMBL" id="JACGWJ010000008">
    <property type="protein sequence ID" value="KAL0404329.1"/>
    <property type="molecule type" value="Genomic_DNA"/>
</dbReference>
<accession>A0AAW2TIS8</accession>
<dbReference type="PANTHER" id="PTHR11439:SF483">
    <property type="entry name" value="PEPTIDE SYNTHASE GLIP-LIKE, PUTATIVE (AFU_ORTHOLOGUE AFUA_3G12920)-RELATED"/>
    <property type="match status" value="1"/>
</dbReference>
<dbReference type="PANTHER" id="PTHR11439">
    <property type="entry name" value="GAG-POL-RELATED RETROTRANSPOSON"/>
    <property type="match status" value="1"/>
</dbReference>
<organism evidence="1">
    <name type="scientific">Sesamum radiatum</name>
    <name type="common">Black benniseed</name>
    <dbReference type="NCBI Taxonomy" id="300843"/>
    <lineage>
        <taxon>Eukaryota</taxon>
        <taxon>Viridiplantae</taxon>
        <taxon>Streptophyta</taxon>
        <taxon>Embryophyta</taxon>
        <taxon>Tracheophyta</taxon>
        <taxon>Spermatophyta</taxon>
        <taxon>Magnoliopsida</taxon>
        <taxon>eudicotyledons</taxon>
        <taxon>Gunneridae</taxon>
        <taxon>Pentapetalae</taxon>
        <taxon>asterids</taxon>
        <taxon>lamiids</taxon>
        <taxon>Lamiales</taxon>
        <taxon>Pedaliaceae</taxon>
        <taxon>Sesamum</taxon>
    </lineage>
</organism>
<name>A0AAW2TIS8_SESRA</name>
<comment type="caution">
    <text evidence="1">The sequence shown here is derived from an EMBL/GenBank/DDBJ whole genome shotgun (WGS) entry which is preliminary data.</text>
</comment>
<proteinExistence type="predicted"/>